<protein>
    <submittedName>
        <fullName evidence="2">T9SS type A sorting domain-containing protein</fullName>
    </submittedName>
</protein>
<keyword evidence="3" id="KW-1185">Reference proteome</keyword>
<dbReference type="SUPFAM" id="SSF50965">
    <property type="entry name" value="Galactose oxidase, central domain"/>
    <property type="match status" value="1"/>
</dbReference>
<gene>
    <name evidence="2" type="ORF">E5K00_16105</name>
</gene>
<accession>A0A4Z0PVM2</accession>
<comment type="caution">
    <text evidence="2">The sequence shown here is derived from an EMBL/GenBank/DDBJ whole genome shotgun (WGS) entry which is preliminary data.</text>
</comment>
<evidence type="ECO:0000313" key="3">
    <source>
        <dbReference type="Proteomes" id="UP000297549"/>
    </source>
</evidence>
<dbReference type="InterPro" id="IPR011043">
    <property type="entry name" value="Gal_Oxase/kelch_b-propeller"/>
</dbReference>
<dbReference type="OrthoDB" id="610424at2"/>
<dbReference type="RefSeq" id="WP_135464334.1">
    <property type="nucleotide sequence ID" value="NZ_SRLC01000002.1"/>
</dbReference>
<feature type="signal peptide" evidence="1">
    <location>
        <begin position="1"/>
        <end position="33"/>
    </location>
</feature>
<dbReference type="PANTHER" id="PTHR35580">
    <property type="entry name" value="CELL SURFACE GLYCOPROTEIN (S-LAYER PROTEIN)-LIKE PROTEIN"/>
    <property type="match status" value="1"/>
</dbReference>
<dbReference type="PANTHER" id="PTHR35580:SF1">
    <property type="entry name" value="PHYTASE-LIKE DOMAIN-CONTAINING PROTEIN"/>
    <property type="match status" value="1"/>
</dbReference>
<dbReference type="EMBL" id="SRLC01000002">
    <property type="protein sequence ID" value="TGE21788.1"/>
    <property type="molecule type" value="Genomic_DNA"/>
</dbReference>
<organism evidence="2 3">
    <name type="scientific">Hymenobacter aquaticus</name>
    <dbReference type="NCBI Taxonomy" id="1867101"/>
    <lineage>
        <taxon>Bacteria</taxon>
        <taxon>Pseudomonadati</taxon>
        <taxon>Bacteroidota</taxon>
        <taxon>Cytophagia</taxon>
        <taxon>Cytophagales</taxon>
        <taxon>Hymenobacteraceae</taxon>
        <taxon>Hymenobacter</taxon>
    </lineage>
</organism>
<keyword evidence="1" id="KW-0732">Signal</keyword>
<reference evidence="2 3" key="1">
    <citation type="submission" date="2019-04" db="EMBL/GenBank/DDBJ databases">
        <authorList>
            <person name="Feng G."/>
            <person name="Zhang J."/>
            <person name="Zhu H."/>
        </authorList>
    </citation>
    <scope>NUCLEOTIDE SEQUENCE [LARGE SCALE GENOMIC DNA]</scope>
    <source>
        <strain evidence="2 3">JCM 31653</strain>
    </source>
</reference>
<sequence>MLFLPTLLRGSARLKLFLLLLMALGPASLRAQAPAFAWATPCASFNTAVNSSQTSARGPTSMAVDVLGQVYVAGSFTETVTLGTTTLTSSGLSDAFVAKLDASGRYLWAVAVGGAGNDGAAAVAVDALGQAYVTGGFTSYSVDFGSQRLFNSSASSEAFVAALDAQGNWRWAHRAGGTGGESGLSLVVEPDGDLLLAGGFTSAAADFGSTTLTNAGSSVYADVFVARLEGASGAWRWAQRGGGTRSEIVGQLCSDGQGHAWLGGSYSSQPAQFGATALPANPTGRGNLAVADQAFVAEFNTQTGAWTWATHGGAESGPLGGTSDCRVLAFDGMGGLYLAGSFNSATSRFGAHALSNRGPVASNGTFSYYTSEAYVARLDVASRTWSWARRLGSDTYDYLYGIVAGPQGSVVVAGRFEGPALSFDGSPLTLTHATSGYALLAQLDGTTGTWQWARGTAPSEGPFIATLASNAAGELYLAGFYNAPTTLGPTVLQPVAGQYATGFVAKLSSAPLAAHPAQRGPAFAVWPNPAQGEVWLSGLPPGQTVQLHDALGRPLLRARTPGSGPLRLPLALPAGVYLLRSPGYLAQRLLVE</sequence>
<name>A0A4Z0PVM2_9BACT</name>
<evidence type="ECO:0000256" key="1">
    <source>
        <dbReference type="SAM" id="SignalP"/>
    </source>
</evidence>
<proteinExistence type="predicted"/>
<dbReference type="Proteomes" id="UP000297549">
    <property type="component" value="Unassembled WGS sequence"/>
</dbReference>
<dbReference type="AlphaFoldDB" id="A0A4Z0PVM2"/>
<feature type="chain" id="PRO_5021387235" evidence="1">
    <location>
        <begin position="34"/>
        <end position="592"/>
    </location>
</feature>
<dbReference type="InterPro" id="IPR052918">
    <property type="entry name" value="Motility_Chemotaxis_Reg"/>
</dbReference>
<evidence type="ECO:0000313" key="2">
    <source>
        <dbReference type="EMBL" id="TGE21788.1"/>
    </source>
</evidence>